<protein>
    <submittedName>
        <fullName evidence="3">Uncharacterized protein 64C2.030</fullName>
    </submittedName>
</protein>
<dbReference type="VEuPathDB" id="FungiDB:NCU09694"/>
<organism evidence="3">
    <name type="scientific">Neurospora crassa</name>
    <dbReference type="NCBI Taxonomy" id="5141"/>
    <lineage>
        <taxon>Eukaryota</taxon>
        <taxon>Fungi</taxon>
        <taxon>Dikarya</taxon>
        <taxon>Ascomycota</taxon>
        <taxon>Pezizomycotina</taxon>
        <taxon>Sordariomycetes</taxon>
        <taxon>Sordariomycetidae</taxon>
        <taxon>Sordariales</taxon>
        <taxon>Sordariaceae</taxon>
        <taxon>Neurospora</taxon>
    </lineage>
</organism>
<reference evidence="3" key="2">
    <citation type="submission" date="2003-03" db="EMBL/GenBank/DDBJ databases">
        <authorList>
            <person name="German Neurospora genome project"/>
        </authorList>
    </citation>
    <scope>NUCLEOTIDE SEQUENCE</scope>
</reference>
<dbReference type="PANTHER" id="PTHR38110:SF1">
    <property type="entry name" value="THIOESTERASE DOMAIN-CONTAINING PROTEIN"/>
    <property type="match status" value="1"/>
</dbReference>
<dbReference type="AlphaFoldDB" id="Q872L0"/>
<dbReference type="InterPro" id="IPR042171">
    <property type="entry name" value="Acyl-CoA_hotdog"/>
</dbReference>
<name>Q872L0_NEUCS</name>
<dbReference type="InterPro" id="IPR049450">
    <property type="entry name" value="ACOT8-like_C"/>
</dbReference>
<accession>Q872L0</accession>
<dbReference type="PANTHER" id="PTHR38110">
    <property type="entry name" value="CHROMOSOME 23, WHOLE GENOME SHOTGUN SEQUENCE"/>
    <property type="match status" value="1"/>
</dbReference>
<gene>
    <name evidence="3" type="primary">64C2.030</name>
</gene>
<sequence length="397" mass="43837">MASYKPSSEIIPFAKATEIKRLDANTYQANLVDSFCIGAGKYPFIFRTSNSPNITNNLTVPNGGYVASCILQAAIIHGTSRSPSNPQPHVMNAHFEYLNRTQVGPATILIEDVKPGRQLTTLHATLYQGNSHQDDTSTSNSDLLPTKTLGNMKKRVTAYLVMTNLSSLTGLSLNTQFTLLPPPLVPSSSPSQNPDFSLLKQDRDPHWTTIPSLLPLGSESGSGSSYIRALQNTHFYIPRRGQVRKSIIDIWIRLSSGENFTNASLGYVSDCWPYVVEAYRPRSKEEEENNAKEEEEEDGVGFKHDAKHWYPTVVMNVEQKKAAPEKGKEEEGGGGWEWLRMRVSSKEVKGGRFDLEVLVMDEKGELVVVSNHVGLVLGSERNLAGRGKGGMKGQSRI</sequence>
<proteinExistence type="predicted"/>
<evidence type="ECO:0000313" key="3">
    <source>
        <dbReference type="EMBL" id="CAD70719.1"/>
    </source>
</evidence>
<evidence type="ECO:0000259" key="1">
    <source>
        <dbReference type="Pfam" id="PF13622"/>
    </source>
</evidence>
<dbReference type="Pfam" id="PF13622">
    <property type="entry name" value="4HBT_3"/>
    <property type="match status" value="1"/>
</dbReference>
<dbReference type="InterPro" id="IPR049449">
    <property type="entry name" value="TesB_ACOT8-like_N"/>
</dbReference>
<evidence type="ECO:0000259" key="2">
    <source>
        <dbReference type="Pfam" id="PF20789"/>
    </source>
</evidence>
<reference evidence="3" key="1">
    <citation type="submission" date="2003-03" db="EMBL/GenBank/DDBJ databases">
        <authorList>
            <person name="Schulte U."/>
            <person name="Aign V."/>
            <person name="Hoheisel J."/>
            <person name="Brandt P."/>
            <person name="Fartmann B."/>
            <person name="Holland R."/>
            <person name="Nyakatura G."/>
            <person name="Mewes H.W."/>
            <person name="Mannhaupt G."/>
        </authorList>
    </citation>
    <scope>NUCLEOTIDE SEQUENCE</scope>
</reference>
<dbReference type="Pfam" id="PF20789">
    <property type="entry name" value="4HBT_3C"/>
    <property type="match status" value="1"/>
</dbReference>
<feature type="domain" description="Acyl-CoA thioesterase-like C-terminal" evidence="2">
    <location>
        <begin position="238"/>
        <end position="376"/>
    </location>
</feature>
<dbReference type="EMBL" id="BX294009">
    <property type="protein sequence ID" value="CAD70719.1"/>
    <property type="molecule type" value="Genomic_DNA"/>
</dbReference>
<feature type="domain" description="Acyl-CoA thioesterase-like N-terminal HotDog" evidence="1">
    <location>
        <begin position="59"/>
        <end position="130"/>
    </location>
</feature>
<dbReference type="Gene3D" id="2.40.160.210">
    <property type="entry name" value="Acyl-CoA thioesterase, double hotdog domain"/>
    <property type="match status" value="2"/>
</dbReference>
<dbReference type="InterPro" id="IPR052389">
    <property type="entry name" value="Sec_Metab_Biosynth-Assoc"/>
</dbReference>